<accession>U6GFA5</accession>
<dbReference type="AlphaFoldDB" id="U6GFA5"/>
<feature type="domain" description="AP2-coincident C-terminal" evidence="2">
    <location>
        <begin position="254"/>
        <end position="341"/>
    </location>
</feature>
<dbReference type="EMBL" id="HG670597">
    <property type="protein sequence ID" value="CDI77244.1"/>
    <property type="molecule type" value="Genomic_DNA"/>
</dbReference>
<name>U6GFA5_EIMAC</name>
<protein>
    <recommendedName>
        <fullName evidence="2">AP2-coincident C-terminal domain-containing protein</fullName>
    </recommendedName>
</protein>
<keyword evidence="1" id="KW-0472">Membrane</keyword>
<dbReference type="OrthoDB" id="348462at2759"/>
<organism evidence="3 4">
    <name type="scientific">Eimeria acervulina</name>
    <name type="common">Coccidian parasite</name>
    <dbReference type="NCBI Taxonomy" id="5801"/>
    <lineage>
        <taxon>Eukaryota</taxon>
        <taxon>Sar</taxon>
        <taxon>Alveolata</taxon>
        <taxon>Apicomplexa</taxon>
        <taxon>Conoidasida</taxon>
        <taxon>Coccidia</taxon>
        <taxon>Eucoccidiorida</taxon>
        <taxon>Eimeriorina</taxon>
        <taxon>Eimeriidae</taxon>
        <taxon>Eimeria</taxon>
    </lineage>
</organism>
<keyword evidence="1" id="KW-0812">Transmembrane</keyword>
<dbReference type="Pfam" id="PF14733">
    <property type="entry name" value="ACDC"/>
    <property type="match status" value="1"/>
</dbReference>
<dbReference type="RefSeq" id="XP_013252370.1">
    <property type="nucleotide sequence ID" value="XM_013396916.1"/>
</dbReference>
<reference evidence="3" key="1">
    <citation type="submission" date="2013-10" db="EMBL/GenBank/DDBJ databases">
        <title>Genomic analysis of the causative agents of coccidiosis in chickens.</title>
        <authorList>
            <person name="Reid A.J."/>
            <person name="Blake D."/>
            <person name="Billington K."/>
            <person name="Browne H."/>
            <person name="Dunn M."/>
            <person name="Hung S."/>
            <person name="Kawahara F."/>
            <person name="Miranda-Saavedra D."/>
            <person name="Mourier T."/>
            <person name="Nagra H."/>
            <person name="Otto T.D."/>
            <person name="Rawlings N."/>
            <person name="Sanchez A."/>
            <person name="Sanders M."/>
            <person name="Subramaniam C."/>
            <person name="Tay Y."/>
            <person name="Dear P."/>
            <person name="Doerig C."/>
            <person name="Gruber A."/>
            <person name="Parkinson J."/>
            <person name="Shirley M."/>
            <person name="Wan K.L."/>
            <person name="Berriman M."/>
            <person name="Tomley F."/>
            <person name="Pain A."/>
        </authorList>
    </citation>
    <scope>NUCLEOTIDE SEQUENCE</scope>
    <source>
        <strain evidence="3">Houghton</strain>
    </source>
</reference>
<dbReference type="Proteomes" id="UP000018050">
    <property type="component" value="Unassembled WGS sequence"/>
</dbReference>
<evidence type="ECO:0000313" key="3">
    <source>
        <dbReference type="EMBL" id="CDI77244.1"/>
    </source>
</evidence>
<evidence type="ECO:0000313" key="4">
    <source>
        <dbReference type="Proteomes" id="UP000018050"/>
    </source>
</evidence>
<gene>
    <name evidence="3" type="ORF">EAH_00022830</name>
</gene>
<feature type="transmembrane region" description="Helical" evidence="1">
    <location>
        <begin position="105"/>
        <end position="125"/>
    </location>
</feature>
<evidence type="ECO:0000256" key="1">
    <source>
        <dbReference type="SAM" id="Phobius"/>
    </source>
</evidence>
<dbReference type="InterPro" id="IPR028078">
    <property type="entry name" value="ACDC"/>
</dbReference>
<dbReference type="VEuPathDB" id="ToxoDB:EAH_00022830"/>
<keyword evidence="4" id="KW-1185">Reference proteome</keyword>
<keyword evidence="1" id="KW-1133">Transmembrane helix</keyword>
<sequence length="360" mass="39426">METSPTASCSGSAVHREAGACVVSVQPPVEASLGMDEEQHSLPKEAGGRVLSSTLSVPSLKLSRARGPLNNVEVEATEDVGKWASGPETETEESRGDIRDARDHYWGYLAVQLLWMMLVLMLRLLRLARQQLYSHRISAAEVCIERLANSSQPPGGNEVIQHEAEEAKDAAQQKQEGVKEEVAEVKQGRGLQLETGTKAHAAGTAAARAALAGIAAGAAAAADSQEELESLFKNAAPTYENELGLLSACTKPQTKEMQLARTVVLICLADLRDSCIPEVYIHPMDRQLRQRRVEMHMKHVHECAVMQQIKPYMHLFEVSLALDSLPHKLHPVVQRLYFSALDMHARASESLYFPSYFAGV</sequence>
<dbReference type="GeneID" id="25270353"/>
<reference evidence="3" key="2">
    <citation type="submission" date="2013-10" db="EMBL/GenBank/DDBJ databases">
        <authorList>
            <person name="Aslett M."/>
        </authorList>
    </citation>
    <scope>NUCLEOTIDE SEQUENCE</scope>
    <source>
        <strain evidence="3">Houghton</strain>
    </source>
</reference>
<proteinExistence type="predicted"/>
<evidence type="ECO:0000259" key="2">
    <source>
        <dbReference type="Pfam" id="PF14733"/>
    </source>
</evidence>